<evidence type="ECO:0000256" key="11">
    <source>
        <dbReference type="RuleBase" id="RU000488"/>
    </source>
</evidence>
<evidence type="ECO:0000256" key="10">
    <source>
        <dbReference type="PROSITE-ProRule" id="PRU00282"/>
    </source>
</evidence>
<evidence type="ECO:0000256" key="3">
    <source>
        <dbReference type="ARBA" id="ARBA00022448"/>
    </source>
</evidence>
<keyword evidence="7" id="KW-1133">Transmembrane helix</keyword>
<evidence type="ECO:0000256" key="8">
    <source>
        <dbReference type="ARBA" id="ARBA00023128"/>
    </source>
</evidence>
<dbReference type="AlphaFoldDB" id="A0A8H5M8V9"/>
<accession>A0A8H5M8V9</accession>
<evidence type="ECO:0000256" key="1">
    <source>
        <dbReference type="ARBA" id="ARBA00004448"/>
    </source>
</evidence>
<dbReference type="Proteomes" id="UP000565441">
    <property type="component" value="Unassembled WGS sequence"/>
</dbReference>
<keyword evidence="13" id="KW-1185">Reference proteome</keyword>
<evidence type="ECO:0000256" key="5">
    <source>
        <dbReference type="ARBA" id="ARBA00022737"/>
    </source>
</evidence>
<evidence type="ECO:0000256" key="7">
    <source>
        <dbReference type="ARBA" id="ARBA00022989"/>
    </source>
</evidence>
<evidence type="ECO:0000256" key="9">
    <source>
        <dbReference type="ARBA" id="ARBA00023136"/>
    </source>
</evidence>
<dbReference type="PANTHER" id="PTHR45928:SF1">
    <property type="entry name" value="RE38146P"/>
    <property type="match status" value="1"/>
</dbReference>
<keyword evidence="3 11" id="KW-0813">Transport</keyword>
<keyword evidence="5" id="KW-0677">Repeat</keyword>
<protein>
    <submittedName>
        <fullName evidence="12">Uncharacterized protein</fullName>
    </submittedName>
</protein>
<proteinExistence type="inferred from homology"/>
<comment type="similarity">
    <text evidence="2 11">Belongs to the mitochondrial carrier (TC 2.A.29) family.</text>
</comment>
<dbReference type="PANTHER" id="PTHR45928">
    <property type="entry name" value="RE38146P"/>
    <property type="match status" value="1"/>
</dbReference>
<evidence type="ECO:0000313" key="12">
    <source>
        <dbReference type="EMBL" id="KAF5385027.1"/>
    </source>
</evidence>
<dbReference type="Gene3D" id="1.50.40.10">
    <property type="entry name" value="Mitochondrial carrier domain"/>
    <property type="match status" value="1"/>
</dbReference>
<evidence type="ECO:0000313" key="13">
    <source>
        <dbReference type="Proteomes" id="UP000565441"/>
    </source>
</evidence>
<keyword evidence="4 10" id="KW-0812">Transmembrane</keyword>
<feature type="repeat" description="Solcar" evidence="10">
    <location>
        <begin position="14"/>
        <end position="91"/>
    </location>
</feature>
<dbReference type="InterPro" id="IPR051508">
    <property type="entry name" value="Mito_Carrier_Antiporter"/>
</dbReference>
<dbReference type="OrthoDB" id="6703404at2759"/>
<dbReference type="Pfam" id="PF00153">
    <property type="entry name" value="Mito_carr"/>
    <property type="match status" value="1"/>
</dbReference>
<name>A0A8H5M8V9_9AGAR</name>
<dbReference type="InterPro" id="IPR023395">
    <property type="entry name" value="MCP_dom_sf"/>
</dbReference>
<sequence>MSSDSAGNRNSITLSTAEGFVCGGIAACIAVTVSNPAEVAKTRLQLQGELARGGGVKVYNNAFDVLAKTWTNEGIRGMQRGLGPAYAYQVR</sequence>
<dbReference type="SUPFAM" id="SSF103506">
    <property type="entry name" value="Mitochondrial carrier"/>
    <property type="match status" value="1"/>
</dbReference>
<dbReference type="InterPro" id="IPR018108">
    <property type="entry name" value="MCP_transmembrane"/>
</dbReference>
<comment type="caution">
    <text evidence="12">The sequence shown here is derived from an EMBL/GenBank/DDBJ whole genome shotgun (WGS) entry which is preliminary data.</text>
</comment>
<comment type="subcellular location">
    <subcellularLocation>
        <location evidence="1">Mitochondrion inner membrane</location>
        <topology evidence="1">Multi-pass membrane protein</topology>
    </subcellularLocation>
</comment>
<organism evidence="12 13">
    <name type="scientific">Tricholomella constricta</name>
    <dbReference type="NCBI Taxonomy" id="117010"/>
    <lineage>
        <taxon>Eukaryota</taxon>
        <taxon>Fungi</taxon>
        <taxon>Dikarya</taxon>
        <taxon>Basidiomycota</taxon>
        <taxon>Agaricomycotina</taxon>
        <taxon>Agaricomycetes</taxon>
        <taxon>Agaricomycetidae</taxon>
        <taxon>Agaricales</taxon>
        <taxon>Tricholomatineae</taxon>
        <taxon>Lyophyllaceae</taxon>
        <taxon>Tricholomella</taxon>
    </lineage>
</organism>
<gene>
    <name evidence="12" type="ORF">D9615_001236</name>
</gene>
<evidence type="ECO:0000256" key="4">
    <source>
        <dbReference type="ARBA" id="ARBA00022692"/>
    </source>
</evidence>
<dbReference type="GO" id="GO:0005743">
    <property type="term" value="C:mitochondrial inner membrane"/>
    <property type="evidence" value="ECO:0007669"/>
    <property type="project" value="UniProtKB-SubCell"/>
</dbReference>
<evidence type="ECO:0000256" key="6">
    <source>
        <dbReference type="ARBA" id="ARBA00022792"/>
    </source>
</evidence>
<dbReference type="PROSITE" id="PS50920">
    <property type="entry name" value="SOLCAR"/>
    <property type="match status" value="1"/>
</dbReference>
<keyword evidence="6" id="KW-0999">Mitochondrion inner membrane</keyword>
<reference evidence="12 13" key="1">
    <citation type="journal article" date="2020" name="ISME J.">
        <title>Uncovering the hidden diversity of litter-decomposition mechanisms in mushroom-forming fungi.</title>
        <authorList>
            <person name="Floudas D."/>
            <person name="Bentzer J."/>
            <person name="Ahren D."/>
            <person name="Johansson T."/>
            <person name="Persson P."/>
            <person name="Tunlid A."/>
        </authorList>
    </citation>
    <scope>NUCLEOTIDE SEQUENCE [LARGE SCALE GENOMIC DNA]</scope>
    <source>
        <strain evidence="12 13">CBS 661.87</strain>
    </source>
</reference>
<evidence type="ECO:0000256" key="2">
    <source>
        <dbReference type="ARBA" id="ARBA00006375"/>
    </source>
</evidence>
<dbReference type="EMBL" id="JAACJP010000004">
    <property type="protein sequence ID" value="KAF5385027.1"/>
    <property type="molecule type" value="Genomic_DNA"/>
</dbReference>
<keyword evidence="9 10" id="KW-0472">Membrane</keyword>
<keyword evidence="8" id="KW-0496">Mitochondrion</keyword>